<protein>
    <submittedName>
        <fullName evidence="1">Uncharacterized protein</fullName>
    </submittedName>
</protein>
<reference evidence="1 2" key="1">
    <citation type="journal article" date="2018" name="Sci. Rep.">
        <title>Genomic signatures of local adaptation to the degree of environmental predictability in rotifers.</title>
        <authorList>
            <person name="Franch-Gras L."/>
            <person name="Hahn C."/>
            <person name="Garcia-Roger E.M."/>
            <person name="Carmona M.J."/>
            <person name="Serra M."/>
            <person name="Gomez A."/>
        </authorList>
    </citation>
    <scope>NUCLEOTIDE SEQUENCE [LARGE SCALE GENOMIC DNA]</scope>
    <source>
        <strain evidence="1">HYR1</strain>
    </source>
</reference>
<comment type="caution">
    <text evidence="1">The sequence shown here is derived from an EMBL/GenBank/DDBJ whole genome shotgun (WGS) entry which is preliminary data.</text>
</comment>
<name>A0A3M7RV56_BRAPC</name>
<evidence type="ECO:0000313" key="1">
    <source>
        <dbReference type="EMBL" id="RNA27218.1"/>
    </source>
</evidence>
<dbReference type="EMBL" id="REGN01002578">
    <property type="protein sequence ID" value="RNA27218.1"/>
    <property type="molecule type" value="Genomic_DNA"/>
</dbReference>
<accession>A0A3M7RV56</accession>
<keyword evidence="2" id="KW-1185">Reference proteome</keyword>
<dbReference type="Proteomes" id="UP000276133">
    <property type="component" value="Unassembled WGS sequence"/>
</dbReference>
<proteinExistence type="predicted"/>
<dbReference type="AlphaFoldDB" id="A0A3M7RV56"/>
<evidence type="ECO:0000313" key="2">
    <source>
        <dbReference type="Proteomes" id="UP000276133"/>
    </source>
</evidence>
<sequence length="97" mass="11751">MKILSNFLILNKMMLIMEENFHNQRQNYLYAGLPRFPFATDSLVVLTHWFRLELFIVRVYSFKTHYSYLVYPEGILRTSHFTHPCTIPFENNFKNEI</sequence>
<organism evidence="1 2">
    <name type="scientific">Brachionus plicatilis</name>
    <name type="common">Marine rotifer</name>
    <name type="synonym">Brachionus muelleri</name>
    <dbReference type="NCBI Taxonomy" id="10195"/>
    <lineage>
        <taxon>Eukaryota</taxon>
        <taxon>Metazoa</taxon>
        <taxon>Spiralia</taxon>
        <taxon>Gnathifera</taxon>
        <taxon>Rotifera</taxon>
        <taxon>Eurotatoria</taxon>
        <taxon>Monogononta</taxon>
        <taxon>Pseudotrocha</taxon>
        <taxon>Ploima</taxon>
        <taxon>Brachionidae</taxon>
        <taxon>Brachionus</taxon>
    </lineage>
</organism>
<gene>
    <name evidence="1" type="ORF">BpHYR1_021659</name>
</gene>